<dbReference type="SUPFAM" id="SSF47240">
    <property type="entry name" value="Ferritin-like"/>
    <property type="match status" value="1"/>
</dbReference>
<gene>
    <name evidence="2" type="ORF">U14_05436</name>
</gene>
<reference evidence="2 3" key="1">
    <citation type="journal article" date="2015" name="PeerJ">
        <title>First genomic representation of candidate bacterial phylum KSB3 points to enhanced environmental sensing as a trigger of wastewater bulking.</title>
        <authorList>
            <person name="Sekiguchi Y."/>
            <person name="Ohashi A."/>
            <person name="Parks D.H."/>
            <person name="Yamauchi T."/>
            <person name="Tyson G.W."/>
            <person name="Hugenholtz P."/>
        </authorList>
    </citation>
    <scope>NUCLEOTIDE SEQUENCE [LARGE SCALE GENOMIC DNA]</scope>
</reference>
<dbReference type="AlphaFoldDB" id="A0A081BRX6"/>
<organism evidence="2 3">
    <name type="scientific">Candidatus Moduliflexus flocculans</name>
    <dbReference type="NCBI Taxonomy" id="1499966"/>
    <lineage>
        <taxon>Bacteria</taxon>
        <taxon>Candidatus Moduliflexota</taxon>
        <taxon>Candidatus Moduliflexia</taxon>
        <taxon>Candidatus Moduliflexales</taxon>
        <taxon>Candidatus Moduliflexaceae</taxon>
    </lineage>
</organism>
<name>A0A081BRX6_9BACT</name>
<dbReference type="InterPro" id="IPR011017">
    <property type="entry name" value="TRASH_dom"/>
</dbReference>
<feature type="domain" description="TRASH" evidence="1">
    <location>
        <begin position="49"/>
        <end position="86"/>
    </location>
</feature>
<dbReference type="EMBL" id="DF820460">
    <property type="protein sequence ID" value="GAK54157.1"/>
    <property type="molecule type" value="Genomic_DNA"/>
</dbReference>
<evidence type="ECO:0000259" key="1">
    <source>
        <dbReference type="SMART" id="SM00746"/>
    </source>
</evidence>
<accession>A0A081BRX6</accession>
<dbReference type="InterPro" id="IPR007029">
    <property type="entry name" value="YHS_dom"/>
</dbReference>
<dbReference type="STRING" id="1499966.U14_05436"/>
<dbReference type="SMART" id="SM00746">
    <property type="entry name" value="TRASH"/>
    <property type="match status" value="1"/>
</dbReference>
<keyword evidence="3" id="KW-1185">Reference proteome</keyword>
<protein>
    <recommendedName>
        <fullName evidence="1">TRASH domain-containing protein</fullName>
    </recommendedName>
</protein>
<evidence type="ECO:0000313" key="2">
    <source>
        <dbReference type="EMBL" id="GAK54157.1"/>
    </source>
</evidence>
<evidence type="ECO:0000313" key="3">
    <source>
        <dbReference type="Proteomes" id="UP000030700"/>
    </source>
</evidence>
<dbReference type="HOGENOM" id="CLU_168222_0_1_0"/>
<proteinExistence type="predicted"/>
<dbReference type="InterPro" id="IPR009078">
    <property type="entry name" value="Ferritin-like_SF"/>
</dbReference>
<dbReference type="Pfam" id="PF04945">
    <property type="entry name" value="YHS"/>
    <property type="match status" value="1"/>
</dbReference>
<dbReference type="Proteomes" id="UP000030700">
    <property type="component" value="Unassembled WGS sequence"/>
</dbReference>
<sequence>MLIIRLLALLAVLWTGKQVVKQVSGMLHPEREGRDSSAPENVQDDMVKDPVCSTYIPKSLARHKEFDGEMYYFCSDECVTKFMEQHSTPSEAEEHHHVV</sequence>